<proteinExistence type="predicted"/>
<protein>
    <submittedName>
        <fullName evidence="1">15228_t:CDS:1</fullName>
    </submittedName>
</protein>
<comment type="caution">
    <text evidence="1">The sequence shown here is derived from an EMBL/GenBank/DDBJ whole genome shotgun (WGS) entry which is preliminary data.</text>
</comment>
<name>A0A9N9J1G2_9GLOM</name>
<dbReference type="GO" id="GO:0003676">
    <property type="term" value="F:nucleic acid binding"/>
    <property type="evidence" value="ECO:0007669"/>
    <property type="project" value="InterPro"/>
</dbReference>
<feature type="non-terminal residue" evidence="1">
    <location>
        <position position="71"/>
    </location>
</feature>
<dbReference type="Proteomes" id="UP000789405">
    <property type="component" value="Unassembled WGS sequence"/>
</dbReference>
<gene>
    <name evidence="1" type="ORF">DERYTH_LOCUS17257</name>
</gene>
<dbReference type="Gene3D" id="3.30.420.10">
    <property type="entry name" value="Ribonuclease H-like superfamily/Ribonuclease H"/>
    <property type="match status" value="1"/>
</dbReference>
<accession>A0A9N9J1G2</accession>
<dbReference type="EMBL" id="CAJVPY010016058">
    <property type="protein sequence ID" value="CAG8755148.1"/>
    <property type="molecule type" value="Genomic_DNA"/>
</dbReference>
<organism evidence="1 2">
    <name type="scientific">Dentiscutata erythropus</name>
    <dbReference type="NCBI Taxonomy" id="1348616"/>
    <lineage>
        <taxon>Eukaryota</taxon>
        <taxon>Fungi</taxon>
        <taxon>Fungi incertae sedis</taxon>
        <taxon>Mucoromycota</taxon>
        <taxon>Glomeromycotina</taxon>
        <taxon>Glomeromycetes</taxon>
        <taxon>Diversisporales</taxon>
        <taxon>Gigasporaceae</taxon>
        <taxon>Dentiscutata</taxon>
    </lineage>
</organism>
<dbReference type="OrthoDB" id="6722168at2759"/>
<keyword evidence="2" id="KW-1185">Reference proteome</keyword>
<dbReference type="AlphaFoldDB" id="A0A9N9J1G2"/>
<reference evidence="1" key="1">
    <citation type="submission" date="2021-06" db="EMBL/GenBank/DDBJ databases">
        <authorList>
            <person name="Kallberg Y."/>
            <person name="Tangrot J."/>
            <person name="Rosling A."/>
        </authorList>
    </citation>
    <scope>NUCLEOTIDE SEQUENCE</scope>
    <source>
        <strain evidence="1">MA453B</strain>
    </source>
</reference>
<sequence length="71" mass="8133">MNSDTYTKLLRRHAIPAICRLVPNGQGIFQQDNIPVHTCIKAKNQEVKRRLYNFPNNPSSIQDLEEKVKAA</sequence>
<evidence type="ECO:0000313" key="2">
    <source>
        <dbReference type="Proteomes" id="UP000789405"/>
    </source>
</evidence>
<evidence type="ECO:0000313" key="1">
    <source>
        <dbReference type="EMBL" id="CAG8755148.1"/>
    </source>
</evidence>
<dbReference type="InterPro" id="IPR036397">
    <property type="entry name" value="RNaseH_sf"/>
</dbReference>